<protein>
    <submittedName>
        <fullName evidence="1">Uncharacterized protein</fullName>
    </submittedName>
</protein>
<proteinExistence type="predicted"/>
<sequence>MSTEADRLNRIYDLKDEIRQKRVQLKYLRKKEKDEGYVSHSSEFNVLDREIKEVVLKVKDIRTSLWKGARSKRTYTASYSTPYNRTGRVMPRRGR</sequence>
<name>A0A0F9HQM1_9ZZZZ</name>
<accession>A0A0F9HQM1</accession>
<evidence type="ECO:0000313" key="1">
    <source>
        <dbReference type="EMBL" id="KKL77452.1"/>
    </source>
</evidence>
<organism evidence="1">
    <name type="scientific">marine sediment metagenome</name>
    <dbReference type="NCBI Taxonomy" id="412755"/>
    <lineage>
        <taxon>unclassified sequences</taxon>
        <taxon>metagenomes</taxon>
        <taxon>ecological metagenomes</taxon>
    </lineage>
</organism>
<gene>
    <name evidence="1" type="ORF">LCGC14_2034740</name>
</gene>
<reference evidence="1" key="1">
    <citation type="journal article" date="2015" name="Nature">
        <title>Complex archaea that bridge the gap between prokaryotes and eukaryotes.</title>
        <authorList>
            <person name="Spang A."/>
            <person name="Saw J.H."/>
            <person name="Jorgensen S.L."/>
            <person name="Zaremba-Niedzwiedzka K."/>
            <person name="Martijn J."/>
            <person name="Lind A.E."/>
            <person name="van Eijk R."/>
            <person name="Schleper C."/>
            <person name="Guy L."/>
            <person name="Ettema T.J."/>
        </authorList>
    </citation>
    <scope>NUCLEOTIDE SEQUENCE</scope>
</reference>
<dbReference type="EMBL" id="LAZR01023744">
    <property type="protein sequence ID" value="KKL77452.1"/>
    <property type="molecule type" value="Genomic_DNA"/>
</dbReference>
<comment type="caution">
    <text evidence="1">The sequence shown here is derived from an EMBL/GenBank/DDBJ whole genome shotgun (WGS) entry which is preliminary data.</text>
</comment>
<dbReference type="AlphaFoldDB" id="A0A0F9HQM1"/>